<dbReference type="PANTHER" id="PTHR46401:SF2">
    <property type="entry name" value="GLYCOSYLTRANSFERASE WBBK-RELATED"/>
    <property type="match status" value="1"/>
</dbReference>
<proteinExistence type="predicted"/>
<name>A0ABQ1W3H5_9BACT</name>
<evidence type="ECO:0000313" key="3">
    <source>
        <dbReference type="Proteomes" id="UP000634043"/>
    </source>
</evidence>
<dbReference type="Pfam" id="PF13692">
    <property type="entry name" value="Glyco_trans_1_4"/>
    <property type="match status" value="1"/>
</dbReference>
<comment type="caution">
    <text evidence="2">The sequence shown here is derived from an EMBL/GenBank/DDBJ whole genome shotgun (WGS) entry which is preliminary data.</text>
</comment>
<evidence type="ECO:0000256" key="1">
    <source>
        <dbReference type="ARBA" id="ARBA00022679"/>
    </source>
</evidence>
<sequence length="377" mass="42216">MNITYISDYDASDVNNWSGLGHFISKALSNQEAKLDFINQHKRNLGFMINSRKLIYKVLGKSLDLSREPEVVKKVSAQTSKLIKPNTNVIFSPSSIPVALLETTKPKVFYTDATFAGMIGFYEGFSKLDPKAVVKANFLEQQAMDSAQLIIYSSDWAAQSAIQHYNVNPSKIKIVPFGANIDSERSWEDVKAITNSKNRTECNLLFIGVDWKRKGGDVAIKITELLNNMGLKTRLHLVGNNNIPEQSLPEYITNHGFISKASEIGRDKLTELFINSHFLLLPTKADCTPIVFSEANSFGLPVISTTVGGIPTIITENVNGKTFSPNSGTQEWSNYIYSSFNNHTRYNDLCLSSYGEYQKRLNWKKAGKEIMGYLKLL</sequence>
<dbReference type="RefSeq" id="WP_188501033.1">
    <property type="nucleotide sequence ID" value="NZ_BMFP01000003.1"/>
</dbReference>
<keyword evidence="3" id="KW-1185">Reference proteome</keyword>
<organism evidence="2 3">
    <name type="scientific">Pontibacter amylolyticus</name>
    <dbReference type="NCBI Taxonomy" id="1424080"/>
    <lineage>
        <taxon>Bacteria</taxon>
        <taxon>Pseudomonadati</taxon>
        <taxon>Bacteroidota</taxon>
        <taxon>Cytophagia</taxon>
        <taxon>Cytophagales</taxon>
        <taxon>Hymenobacteraceae</taxon>
        <taxon>Pontibacter</taxon>
    </lineage>
</organism>
<gene>
    <name evidence="2" type="primary">rfaG</name>
    <name evidence="2" type="ORF">GCM10011323_16100</name>
</gene>
<accession>A0ABQ1W3H5</accession>
<dbReference type="EMBL" id="BMFP01000003">
    <property type="protein sequence ID" value="GGG12431.1"/>
    <property type="molecule type" value="Genomic_DNA"/>
</dbReference>
<dbReference type="GO" id="GO:0016740">
    <property type="term" value="F:transferase activity"/>
    <property type="evidence" value="ECO:0007669"/>
    <property type="project" value="UniProtKB-KW"/>
</dbReference>
<dbReference type="Proteomes" id="UP000634043">
    <property type="component" value="Unassembled WGS sequence"/>
</dbReference>
<dbReference type="CDD" id="cd03801">
    <property type="entry name" value="GT4_PimA-like"/>
    <property type="match status" value="1"/>
</dbReference>
<dbReference type="PANTHER" id="PTHR46401">
    <property type="entry name" value="GLYCOSYLTRANSFERASE WBBK-RELATED"/>
    <property type="match status" value="1"/>
</dbReference>
<dbReference type="Gene3D" id="3.40.50.2000">
    <property type="entry name" value="Glycogen Phosphorylase B"/>
    <property type="match status" value="2"/>
</dbReference>
<evidence type="ECO:0000313" key="2">
    <source>
        <dbReference type="EMBL" id="GGG12431.1"/>
    </source>
</evidence>
<keyword evidence="1 2" id="KW-0808">Transferase</keyword>
<protein>
    <submittedName>
        <fullName evidence="2">Glycosyl transferase</fullName>
    </submittedName>
</protein>
<dbReference type="SUPFAM" id="SSF53756">
    <property type="entry name" value="UDP-Glycosyltransferase/glycogen phosphorylase"/>
    <property type="match status" value="1"/>
</dbReference>
<reference evidence="3" key="1">
    <citation type="journal article" date="2019" name="Int. J. Syst. Evol. Microbiol.">
        <title>The Global Catalogue of Microorganisms (GCM) 10K type strain sequencing project: providing services to taxonomists for standard genome sequencing and annotation.</title>
        <authorList>
            <consortium name="The Broad Institute Genomics Platform"/>
            <consortium name="The Broad Institute Genome Sequencing Center for Infectious Disease"/>
            <person name="Wu L."/>
            <person name="Ma J."/>
        </authorList>
    </citation>
    <scope>NUCLEOTIDE SEQUENCE [LARGE SCALE GENOMIC DNA]</scope>
    <source>
        <strain evidence="3">CGMCC 1.12749</strain>
    </source>
</reference>